<reference evidence="1 2" key="1">
    <citation type="submission" date="2016-10" db="EMBL/GenBank/DDBJ databases">
        <title>Draft genome sequences of four alkaliphilic bacteria belonging to the Anaerobacillus genus.</title>
        <authorList>
            <person name="Bassil N.M."/>
            <person name="Lloyd J.R."/>
        </authorList>
    </citation>
    <scope>NUCLEOTIDE SEQUENCE [LARGE SCALE GENOMIC DNA]</scope>
    <source>
        <strain evidence="1 2">DSM 15340</strain>
    </source>
</reference>
<gene>
    <name evidence="1" type="ORF">BKP35_11645</name>
</gene>
<keyword evidence="2" id="KW-1185">Reference proteome</keyword>
<accession>A0A1S2LH91</accession>
<dbReference type="EMBL" id="MLQQ01000026">
    <property type="protein sequence ID" value="OIJ11590.1"/>
    <property type="molecule type" value="Genomic_DNA"/>
</dbReference>
<comment type="caution">
    <text evidence="1">The sequence shown here is derived from an EMBL/GenBank/DDBJ whole genome shotgun (WGS) entry which is preliminary data.</text>
</comment>
<evidence type="ECO:0000313" key="1">
    <source>
        <dbReference type="EMBL" id="OIJ11590.1"/>
    </source>
</evidence>
<dbReference type="Gene3D" id="3.40.30.10">
    <property type="entry name" value="Glutaredoxin"/>
    <property type="match status" value="1"/>
</dbReference>
<proteinExistence type="predicted"/>
<dbReference type="AlphaFoldDB" id="A0A1S2LH91"/>
<dbReference type="InterPro" id="IPR036249">
    <property type="entry name" value="Thioredoxin-like_sf"/>
</dbReference>
<organism evidence="1 2">
    <name type="scientific">Anaerobacillus arseniciselenatis</name>
    <dbReference type="NCBI Taxonomy" id="85682"/>
    <lineage>
        <taxon>Bacteria</taxon>
        <taxon>Bacillati</taxon>
        <taxon>Bacillota</taxon>
        <taxon>Bacilli</taxon>
        <taxon>Bacillales</taxon>
        <taxon>Bacillaceae</taxon>
        <taxon>Anaerobacillus</taxon>
    </lineage>
</organism>
<dbReference type="SUPFAM" id="SSF52833">
    <property type="entry name" value="Thioredoxin-like"/>
    <property type="match status" value="1"/>
</dbReference>
<dbReference type="Proteomes" id="UP000180098">
    <property type="component" value="Unassembled WGS sequence"/>
</dbReference>
<protein>
    <submittedName>
        <fullName evidence="1">Uncharacterized protein</fullName>
    </submittedName>
</protein>
<name>A0A1S2LH91_9BACI</name>
<sequence>MKLYAISVASPEEHVQIQNTFEVGSFEFLTDHDYEFGDRFGFIDFNEGTIERGYVGVNPASQNMIVEVDYEVGDNINTVLRHMDEL</sequence>
<evidence type="ECO:0000313" key="2">
    <source>
        <dbReference type="Proteomes" id="UP000180098"/>
    </source>
</evidence>